<keyword evidence="2 6" id="KW-0418">Kinase</keyword>
<feature type="transmembrane region" description="Helical" evidence="4">
    <location>
        <begin position="166"/>
        <end position="191"/>
    </location>
</feature>
<dbReference type="CDD" id="cd16917">
    <property type="entry name" value="HATPase_UhpB-NarQ-NarX-like"/>
    <property type="match status" value="1"/>
</dbReference>
<evidence type="ECO:0000256" key="3">
    <source>
        <dbReference type="ARBA" id="ARBA00023012"/>
    </source>
</evidence>
<dbReference type="PANTHER" id="PTHR24421:SF63">
    <property type="entry name" value="SENSOR HISTIDINE KINASE DESK"/>
    <property type="match status" value="1"/>
</dbReference>
<keyword evidence="4" id="KW-1133">Transmembrane helix</keyword>
<keyword evidence="4" id="KW-0812">Transmembrane</keyword>
<dbReference type="OrthoDB" id="5241784at2"/>
<accession>A0A5B8C794</accession>
<dbReference type="InterPro" id="IPR011712">
    <property type="entry name" value="Sig_transdc_His_kin_sub3_dim/P"/>
</dbReference>
<dbReference type="GO" id="GO:0000155">
    <property type="term" value="F:phosphorelay sensor kinase activity"/>
    <property type="evidence" value="ECO:0007669"/>
    <property type="project" value="InterPro"/>
</dbReference>
<dbReference type="InterPro" id="IPR036890">
    <property type="entry name" value="HATPase_C_sf"/>
</dbReference>
<dbReference type="KEGG" id="gyu:FE374_12370"/>
<keyword evidence="4" id="KW-0472">Membrane</keyword>
<evidence type="ECO:0000259" key="5">
    <source>
        <dbReference type="Pfam" id="PF07730"/>
    </source>
</evidence>
<evidence type="ECO:0000256" key="2">
    <source>
        <dbReference type="ARBA" id="ARBA00022777"/>
    </source>
</evidence>
<protein>
    <submittedName>
        <fullName evidence="6">Sensor histidine kinase</fullName>
    </submittedName>
</protein>
<dbReference type="Gene3D" id="3.30.565.10">
    <property type="entry name" value="Histidine kinase-like ATPase, C-terminal domain"/>
    <property type="match status" value="1"/>
</dbReference>
<proteinExistence type="predicted"/>
<feature type="transmembrane region" description="Helical" evidence="4">
    <location>
        <begin position="113"/>
        <end position="131"/>
    </location>
</feature>
<feature type="domain" description="Signal transduction histidine kinase subgroup 3 dimerisation and phosphoacceptor" evidence="5">
    <location>
        <begin position="208"/>
        <end position="275"/>
    </location>
</feature>
<feature type="transmembrane region" description="Helical" evidence="4">
    <location>
        <begin position="49"/>
        <end position="74"/>
    </location>
</feature>
<evidence type="ECO:0000313" key="7">
    <source>
        <dbReference type="Proteomes" id="UP000314616"/>
    </source>
</evidence>
<feature type="transmembrane region" description="Helical" evidence="4">
    <location>
        <begin position="138"/>
        <end position="154"/>
    </location>
</feature>
<dbReference type="RefSeq" id="WP_139929450.1">
    <property type="nucleotide sequence ID" value="NZ_CP040915.1"/>
</dbReference>
<evidence type="ECO:0000313" key="6">
    <source>
        <dbReference type="EMBL" id="QDC25301.1"/>
    </source>
</evidence>
<dbReference type="AlphaFoldDB" id="A0A5B8C794"/>
<dbReference type="PANTHER" id="PTHR24421">
    <property type="entry name" value="NITRATE/NITRITE SENSOR PROTEIN NARX-RELATED"/>
    <property type="match status" value="1"/>
</dbReference>
<dbReference type="Pfam" id="PF07730">
    <property type="entry name" value="HisKA_3"/>
    <property type="match status" value="1"/>
</dbReference>
<dbReference type="GO" id="GO:0046983">
    <property type="term" value="F:protein dimerization activity"/>
    <property type="evidence" value="ECO:0007669"/>
    <property type="project" value="InterPro"/>
</dbReference>
<evidence type="ECO:0000256" key="4">
    <source>
        <dbReference type="SAM" id="Phobius"/>
    </source>
</evidence>
<dbReference type="SUPFAM" id="SSF55874">
    <property type="entry name" value="ATPase domain of HSP90 chaperone/DNA topoisomerase II/histidine kinase"/>
    <property type="match status" value="1"/>
</dbReference>
<sequence>MTSMFAAWRRRTDPERFDAYTRWSLYLILVTVPPLMAVGVVGAERPTQVVGVGYLVLTAAQVVAAVVVTRGSLLRALGGAPVPRRWVLVLAVVTVAAAVVALTGLGTDGVDPFGGRAVAVTTTLGTTLLAVAPQLRSGIVVLAAVGVAVAAGVADLDDAATLVPRIVSAFFIVASLAISFRLSAWMLGVVWEQERARTVHARLAVAEERLRFSRDLHDVVGRTLSAVALKSELAAELARRGQDGAVEQMLQVRELAQDSLKEMRGVVAGYRSADLTAELEGARSVLRSAGVHTRVIGDATGVPDPVQEALAWVVREAVTNVVRHSSATSCTIDLAVAPDGPGPDGRVARLRVTNDGVTPAPTRRPGSGLVGLTERLAAVGGELAATAVPGRFTVEAIVPLTVASTGTMDAQ</sequence>
<dbReference type="EMBL" id="CP040915">
    <property type="protein sequence ID" value="QDC25301.1"/>
    <property type="molecule type" value="Genomic_DNA"/>
</dbReference>
<organism evidence="6 7">
    <name type="scientific">Georgenia yuyongxinii</name>
    <dbReference type="NCBI Taxonomy" id="2589797"/>
    <lineage>
        <taxon>Bacteria</taxon>
        <taxon>Bacillati</taxon>
        <taxon>Actinomycetota</taxon>
        <taxon>Actinomycetes</taxon>
        <taxon>Micrococcales</taxon>
        <taxon>Bogoriellaceae</taxon>
        <taxon>Georgenia</taxon>
    </lineage>
</organism>
<feature type="transmembrane region" description="Helical" evidence="4">
    <location>
        <begin position="20"/>
        <end position="43"/>
    </location>
</feature>
<dbReference type="Proteomes" id="UP000314616">
    <property type="component" value="Chromosome"/>
</dbReference>
<feature type="transmembrane region" description="Helical" evidence="4">
    <location>
        <begin position="86"/>
        <end position="107"/>
    </location>
</feature>
<evidence type="ECO:0000256" key="1">
    <source>
        <dbReference type="ARBA" id="ARBA00022679"/>
    </source>
</evidence>
<reference evidence="6 7" key="1">
    <citation type="submission" date="2019-05" db="EMBL/GenBank/DDBJ databases">
        <title>Georgenia *** sp. nov., and Georgenia *** sp. nov., isolated from the intestinal contents of plateau pika (Ochotona curzoniae) in the Qinghai-Tibet plateau of China.</title>
        <authorList>
            <person name="Tian Z."/>
        </authorList>
    </citation>
    <scope>NUCLEOTIDE SEQUENCE [LARGE SCALE GENOMIC DNA]</scope>
    <source>
        <strain evidence="6 7">Z443</strain>
    </source>
</reference>
<keyword evidence="3" id="KW-0902">Two-component regulatory system</keyword>
<dbReference type="Gene3D" id="1.20.5.1930">
    <property type="match status" value="1"/>
</dbReference>
<dbReference type="GO" id="GO:0016020">
    <property type="term" value="C:membrane"/>
    <property type="evidence" value="ECO:0007669"/>
    <property type="project" value="InterPro"/>
</dbReference>
<gene>
    <name evidence="6" type="ORF">FE374_12370</name>
</gene>
<name>A0A5B8C794_9MICO</name>
<keyword evidence="1" id="KW-0808">Transferase</keyword>
<dbReference type="InterPro" id="IPR050482">
    <property type="entry name" value="Sensor_HK_TwoCompSys"/>
</dbReference>